<comment type="caution">
    <text evidence="2">The sequence shown here is derived from an EMBL/GenBank/DDBJ whole genome shotgun (WGS) entry which is preliminary data.</text>
</comment>
<dbReference type="EMBL" id="JAACFV010000012">
    <property type="protein sequence ID" value="KAF7512483.1"/>
    <property type="molecule type" value="Genomic_DNA"/>
</dbReference>
<sequence length="183" mass="19413">MKIQTAIAAVAALMMSVGPAFATPELDERSDNCADNRNLAGSGCIQRGRYSCSANGRAVVSSPIVCSQWKFPLLVGPAILRCIPSDAPILKDLRFLKEKANSLVWFGSFNAVEKGLIGECKTLANEASARTAGADKLGSCGKGLLDERYGGSCGLFSSRMSFLAACLSYPCDPKLLRAKEIRG</sequence>
<name>A0A8H7ANQ0_9EURO</name>
<reference evidence="2" key="1">
    <citation type="submission" date="2020-02" db="EMBL/GenBank/DDBJ databases">
        <authorList>
            <person name="Palmer J.M."/>
        </authorList>
    </citation>
    <scope>NUCLEOTIDE SEQUENCE</scope>
    <source>
        <strain evidence="2">EPUS1.4</strain>
        <tissue evidence="2">Thallus</tissue>
    </source>
</reference>
<evidence type="ECO:0000313" key="3">
    <source>
        <dbReference type="Proteomes" id="UP000606974"/>
    </source>
</evidence>
<feature type="chain" id="PRO_5034121710" evidence="1">
    <location>
        <begin position="23"/>
        <end position="183"/>
    </location>
</feature>
<protein>
    <submittedName>
        <fullName evidence="2">Uncharacterized protein</fullName>
    </submittedName>
</protein>
<organism evidence="2 3">
    <name type="scientific">Endocarpon pusillum</name>
    <dbReference type="NCBI Taxonomy" id="364733"/>
    <lineage>
        <taxon>Eukaryota</taxon>
        <taxon>Fungi</taxon>
        <taxon>Dikarya</taxon>
        <taxon>Ascomycota</taxon>
        <taxon>Pezizomycotina</taxon>
        <taxon>Eurotiomycetes</taxon>
        <taxon>Chaetothyriomycetidae</taxon>
        <taxon>Verrucariales</taxon>
        <taxon>Verrucariaceae</taxon>
        <taxon>Endocarpon</taxon>
    </lineage>
</organism>
<dbReference type="Proteomes" id="UP000606974">
    <property type="component" value="Unassembled WGS sequence"/>
</dbReference>
<evidence type="ECO:0000256" key="1">
    <source>
        <dbReference type="SAM" id="SignalP"/>
    </source>
</evidence>
<gene>
    <name evidence="2" type="ORF">GJ744_001418</name>
</gene>
<keyword evidence="3" id="KW-1185">Reference proteome</keyword>
<accession>A0A8H7ANQ0</accession>
<feature type="signal peptide" evidence="1">
    <location>
        <begin position="1"/>
        <end position="22"/>
    </location>
</feature>
<keyword evidence="1" id="KW-0732">Signal</keyword>
<dbReference type="AlphaFoldDB" id="A0A8H7ANQ0"/>
<proteinExistence type="predicted"/>
<evidence type="ECO:0000313" key="2">
    <source>
        <dbReference type="EMBL" id="KAF7512483.1"/>
    </source>
</evidence>